<evidence type="ECO:0000313" key="3">
    <source>
        <dbReference type="EMBL" id="KAA9161892.1"/>
    </source>
</evidence>
<dbReference type="EMBL" id="VMNW02000015">
    <property type="protein sequence ID" value="KAA9161892.1"/>
    <property type="molecule type" value="Genomic_DNA"/>
</dbReference>
<proteinExistence type="predicted"/>
<feature type="transmembrane region" description="Helical" evidence="1">
    <location>
        <begin position="13"/>
        <end position="35"/>
    </location>
</feature>
<organism evidence="3 4">
    <name type="scientific">Amycolatopsis acidicola</name>
    <dbReference type="NCBI Taxonomy" id="2596893"/>
    <lineage>
        <taxon>Bacteria</taxon>
        <taxon>Bacillati</taxon>
        <taxon>Actinomycetota</taxon>
        <taxon>Actinomycetes</taxon>
        <taxon>Pseudonocardiales</taxon>
        <taxon>Pseudonocardiaceae</taxon>
        <taxon>Amycolatopsis</taxon>
    </lineage>
</organism>
<evidence type="ECO:0000259" key="2">
    <source>
        <dbReference type="Pfam" id="PF06889"/>
    </source>
</evidence>
<dbReference type="Pfam" id="PF06889">
    <property type="entry name" value="DUF1266"/>
    <property type="match status" value="1"/>
</dbReference>
<comment type="caution">
    <text evidence="3">The sequence shown here is derived from an EMBL/GenBank/DDBJ whole genome shotgun (WGS) entry which is preliminary data.</text>
</comment>
<feature type="domain" description="DUF1266" evidence="2">
    <location>
        <begin position="100"/>
        <end position="284"/>
    </location>
</feature>
<sequence length="291" mass="31884">MAFLNDLRAQAGGMYWVIVIGVPLVVLVFVGQLVFKARGAAKRVRQFARSGKIVTSADHPVDGPLAFALACGAHMAVNQGVAWNDPTGSGHAKLGLRAELQKSWGVTGNADWRQTIESLLSESGDEADAVLEIRQRADDAVEWEKAIRQAAYGSQLGETETQQLIAAAERITRYEARFAKDGILAGGAVVTSTRAYDWGRAVNMARWGWRAGYCERAEAESAMLRAAALCAKHYSSWADLSAGYGLGRLLRFDDDEFAVWYSTVREPHEVLTTDPQSPWRTLPWQRAAVQS</sequence>
<keyword evidence="1" id="KW-0812">Transmembrane</keyword>
<reference evidence="3" key="1">
    <citation type="submission" date="2019-09" db="EMBL/GenBank/DDBJ databases">
        <authorList>
            <person name="Teo W.F.A."/>
            <person name="Duangmal K."/>
        </authorList>
    </citation>
    <scope>NUCLEOTIDE SEQUENCE [LARGE SCALE GENOMIC DNA]</scope>
    <source>
        <strain evidence="3">K81G1</strain>
    </source>
</reference>
<keyword evidence="4" id="KW-1185">Reference proteome</keyword>
<dbReference type="OrthoDB" id="4322331at2"/>
<evidence type="ECO:0000256" key="1">
    <source>
        <dbReference type="SAM" id="Phobius"/>
    </source>
</evidence>
<evidence type="ECO:0000313" key="4">
    <source>
        <dbReference type="Proteomes" id="UP000319769"/>
    </source>
</evidence>
<dbReference type="AlphaFoldDB" id="A0A5N0VBC3"/>
<accession>A0A5N0VBC3</accession>
<keyword evidence="1" id="KW-0472">Membrane</keyword>
<dbReference type="InterPro" id="IPR009677">
    <property type="entry name" value="DUF1266"/>
</dbReference>
<keyword evidence="1" id="KW-1133">Transmembrane helix</keyword>
<name>A0A5N0VBC3_9PSEU</name>
<dbReference type="RefSeq" id="WP_144750172.1">
    <property type="nucleotide sequence ID" value="NZ_VMNW02000015.1"/>
</dbReference>
<gene>
    <name evidence="3" type="ORF">FPZ12_013640</name>
</gene>
<dbReference type="Proteomes" id="UP000319769">
    <property type="component" value="Unassembled WGS sequence"/>
</dbReference>
<protein>
    <submittedName>
        <fullName evidence="3">DUF1266 domain-containing protein</fullName>
    </submittedName>
</protein>